<evidence type="ECO:0000259" key="2">
    <source>
        <dbReference type="Pfam" id="PF00296"/>
    </source>
</evidence>
<accession>A0A378JRD1</accession>
<dbReference type="InterPro" id="IPR011251">
    <property type="entry name" value="Luciferase-like_dom"/>
</dbReference>
<evidence type="ECO:0000256" key="1">
    <source>
        <dbReference type="ARBA" id="ARBA00023002"/>
    </source>
</evidence>
<dbReference type="GO" id="GO:0052749">
    <property type="term" value="F:glucose-6-phosphate dehydrogenase (coenzyme F420) activity"/>
    <property type="evidence" value="ECO:0007669"/>
    <property type="project" value="UniProtKB-EC"/>
</dbReference>
<dbReference type="RefSeq" id="WP_115330382.1">
    <property type="nucleotide sequence ID" value="NZ_CAAAHP010000004.1"/>
</dbReference>
<dbReference type="InterPro" id="IPR050564">
    <property type="entry name" value="F420-G6PD/mer"/>
</dbReference>
<dbReference type="CDD" id="cd01097">
    <property type="entry name" value="Tetrahydromethanopterin_reductase"/>
    <property type="match status" value="1"/>
</dbReference>
<evidence type="ECO:0000313" key="4">
    <source>
        <dbReference type="Proteomes" id="UP000254794"/>
    </source>
</evidence>
<dbReference type="SUPFAM" id="SSF51679">
    <property type="entry name" value="Bacterial luciferase-like"/>
    <property type="match status" value="1"/>
</dbReference>
<dbReference type="EC" id="1.1.98.2" evidence="3"/>
<dbReference type="Pfam" id="PF00296">
    <property type="entry name" value="Bac_luciferase"/>
    <property type="match status" value="1"/>
</dbReference>
<proteinExistence type="predicted"/>
<dbReference type="InterPro" id="IPR023907">
    <property type="entry name" value="Non-F420_Flavin_OxRdtase"/>
</dbReference>
<feature type="domain" description="Luciferase-like" evidence="2">
    <location>
        <begin position="9"/>
        <end position="293"/>
    </location>
</feature>
<reference evidence="3 4" key="1">
    <citation type="submission" date="2018-06" db="EMBL/GenBank/DDBJ databases">
        <authorList>
            <consortium name="Pathogen Informatics"/>
            <person name="Doyle S."/>
        </authorList>
    </citation>
    <scope>NUCLEOTIDE SEQUENCE [LARGE SCALE GENOMIC DNA]</scope>
    <source>
        <strain evidence="3 4">NCTC13316</strain>
    </source>
</reference>
<dbReference type="InterPro" id="IPR036661">
    <property type="entry name" value="Luciferase-like_sf"/>
</dbReference>
<gene>
    <name evidence="3" type="primary">fgd</name>
    <name evidence="3" type="ORF">NCTC13316_00765</name>
</gene>
<protein>
    <submittedName>
        <fullName evidence="3">F420-dependent glucose-6-phosphate dehydrogenase</fullName>
        <ecNumber evidence="3">1.1.98.2</ecNumber>
    </submittedName>
</protein>
<dbReference type="Gene3D" id="3.20.20.30">
    <property type="entry name" value="Luciferase-like domain"/>
    <property type="match status" value="1"/>
</dbReference>
<dbReference type="AlphaFoldDB" id="A0A378JRD1"/>
<dbReference type="NCBIfam" id="TIGR03885">
    <property type="entry name" value="flavin_revert"/>
    <property type="match status" value="1"/>
</dbReference>
<dbReference type="GO" id="GO:0016705">
    <property type="term" value="F:oxidoreductase activity, acting on paired donors, with incorporation or reduction of molecular oxygen"/>
    <property type="evidence" value="ECO:0007669"/>
    <property type="project" value="InterPro"/>
</dbReference>
<sequence>MDRVQFGYHISHEQFSPINLLDYVKRAERAGFDFAFSSDHFHPWNREQGHSGFSWAWLGAAMSQTAFEYGLINCPTFRYHPAIVAQAAATIDNLFPKRFWLCLGSGQALNEAITGIHWPAKKERNARLKEAADIIRALWQGETVTHKGLITIEQATLYTRPSSSLPLWGAAITPETTAWLANWADGLVTVSQPLDKVKAVVKAWQENGGSNKPMILKIQLSYDYSKEVALQGAFDQWKSNIFGSSMLAELKTPEQFEQAAALVKPEQLFDYVHISEDPKQHIQWLTEYMSLGFAKIVLHNVNKNQIDFINFFGSKILNYFK</sequence>
<dbReference type="EMBL" id="UGOD01000001">
    <property type="protein sequence ID" value="STX50682.1"/>
    <property type="molecule type" value="Genomic_DNA"/>
</dbReference>
<dbReference type="InterPro" id="IPR019945">
    <property type="entry name" value="F420_G6P_DH-rel"/>
</dbReference>
<keyword evidence="4" id="KW-1185">Reference proteome</keyword>
<dbReference type="NCBIfam" id="TIGR03557">
    <property type="entry name" value="F420_G6P_family"/>
    <property type="match status" value="1"/>
</dbReference>
<dbReference type="OrthoDB" id="180193at2"/>
<dbReference type="PANTHER" id="PTHR43244:SF1">
    <property type="entry name" value="5,10-METHYLENETETRAHYDROMETHANOPTERIN REDUCTASE"/>
    <property type="match status" value="1"/>
</dbReference>
<dbReference type="PANTHER" id="PTHR43244">
    <property type="match status" value="1"/>
</dbReference>
<evidence type="ECO:0000313" key="3">
    <source>
        <dbReference type="EMBL" id="STX50682.1"/>
    </source>
</evidence>
<name>A0A378JRD1_9GAMM</name>
<organism evidence="3 4">
    <name type="scientific">Legionella busanensis</name>
    <dbReference type="NCBI Taxonomy" id="190655"/>
    <lineage>
        <taxon>Bacteria</taxon>
        <taxon>Pseudomonadati</taxon>
        <taxon>Pseudomonadota</taxon>
        <taxon>Gammaproteobacteria</taxon>
        <taxon>Legionellales</taxon>
        <taxon>Legionellaceae</taxon>
        <taxon>Legionella</taxon>
    </lineage>
</organism>
<dbReference type="Proteomes" id="UP000254794">
    <property type="component" value="Unassembled WGS sequence"/>
</dbReference>
<keyword evidence="1 3" id="KW-0560">Oxidoreductase</keyword>